<proteinExistence type="predicted"/>
<reference evidence="2" key="1">
    <citation type="submission" date="2022-11" db="UniProtKB">
        <authorList>
            <consortium name="WormBaseParasite"/>
        </authorList>
    </citation>
    <scope>IDENTIFICATION</scope>
</reference>
<protein>
    <submittedName>
        <fullName evidence="2">Uncharacterized protein</fullName>
    </submittedName>
</protein>
<dbReference type="Proteomes" id="UP000887561">
    <property type="component" value="Unplaced"/>
</dbReference>
<name>A0A915MHD9_MELJA</name>
<evidence type="ECO:0000313" key="2">
    <source>
        <dbReference type="WBParaSite" id="scaffold39163_cov315.g23555"/>
    </source>
</evidence>
<keyword evidence="1" id="KW-1185">Reference proteome</keyword>
<evidence type="ECO:0000313" key="1">
    <source>
        <dbReference type="Proteomes" id="UP000887561"/>
    </source>
</evidence>
<dbReference type="AlphaFoldDB" id="A0A915MHD9"/>
<accession>A0A915MHD9</accession>
<sequence>IYAVAVEDEELKPNEEQLKVIASDPQSVVIGTAQFANLKQKVAQARCRQ</sequence>
<dbReference type="WBParaSite" id="scaffold39163_cov315.g23555">
    <property type="protein sequence ID" value="scaffold39163_cov315.g23555"/>
    <property type="gene ID" value="scaffold39163_cov315.g23555"/>
</dbReference>
<organism evidence="1 2">
    <name type="scientific">Meloidogyne javanica</name>
    <name type="common">Root-knot nematode worm</name>
    <dbReference type="NCBI Taxonomy" id="6303"/>
    <lineage>
        <taxon>Eukaryota</taxon>
        <taxon>Metazoa</taxon>
        <taxon>Ecdysozoa</taxon>
        <taxon>Nematoda</taxon>
        <taxon>Chromadorea</taxon>
        <taxon>Rhabditida</taxon>
        <taxon>Tylenchina</taxon>
        <taxon>Tylenchomorpha</taxon>
        <taxon>Tylenchoidea</taxon>
        <taxon>Meloidogynidae</taxon>
        <taxon>Meloidogyninae</taxon>
        <taxon>Meloidogyne</taxon>
        <taxon>Meloidogyne incognita group</taxon>
    </lineage>
</organism>